<evidence type="ECO:0000256" key="1">
    <source>
        <dbReference type="ARBA" id="ARBA00009299"/>
    </source>
</evidence>
<dbReference type="GO" id="GO:0016491">
    <property type="term" value="F:oxidoreductase activity"/>
    <property type="evidence" value="ECO:0007669"/>
    <property type="project" value="TreeGrafter"/>
</dbReference>
<organism evidence="6 7">
    <name type="scientific">Cylindrospermopsis curvispora GIHE-G1</name>
    <dbReference type="NCBI Taxonomy" id="2666332"/>
    <lineage>
        <taxon>Bacteria</taxon>
        <taxon>Bacillati</taxon>
        <taxon>Cyanobacteriota</taxon>
        <taxon>Cyanophyceae</taxon>
        <taxon>Nostocales</taxon>
        <taxon>Aphanizomenonaceae</taxon>
        <taxon>Cylindrospermopsis</taxon>
    </lineage>
</organism>
<keyword evidence="3" id="KW-0605">Phycobilisome</keyword>
<keyword evidence="2" id="KW-0042">Antenna complex</keyword>
<comment type="function">
    <text evidence="5">Catalyzes the hydroxylation of the N(6)-(4-aminobutyl)-L-lysine intermediate produced by deoxyhypusine synthase/DHPS on a critical lysine of the eukaryotic translation initiation factor 5A/eIF-5A. This is the second step of the post-translational modification of that lysine into an unusual amino acid residue named hypusine. Hypusination is unique to mature eIF-5A factor and is essential for its function.</text>
</comment>
<evidence type="ECO:0000256" key="3">
    <source>
        <dbReference type="ARBA" id="ARBA00022738"/>
    </source>
</evidence>
<dbReference type="RefSeq" id="WP_187707107.1">
    <property type="nucleotide sequence ID" value="NZ_CP060822.1"/>
</dbReference>
<dbReference type="GO" id="GO:0016829">
    <property type="term" value="F:lyase activity"/>
    <property type="evidence" value="ECO:0007669"/>
    <property type="project" value="UniProtKB-KW"/>
</dbReference>
<dbReference type="InterPro" id="IPR021133">
    <property type="entry name" value="HEAT_type_2"/>
</dbReference>
<dbReference type="InterPro" id="IPR004155">
    <property type="entry name" value="PBS_lyase_HEAT"/>
</dbReference>
<dbReference type="GO" id="GO:0030089">
    <property type="term" value="C:phycobilisome"/>
    <property type="evidence" value="ECO:0007669"/>
    <property type="project" value="UniProtKB-KW"/>
</dbReference>
<dbReference type="PROSITE" id="PS50077">
    <property type="entry name" value="HEAT_REPEAT"/>
    <property type="match status" value="2"/>
</dbReference>
<evidence type="ECO:0000256" key="4">
    <source>
        <dbReference type="ARBA" id="ARBA00023239"/>
    </source>
</evidence>
<dbReference type="InterPro" id="IPR011989">
    <property type="entry name" value="ARM-like"/>
</dbReference>
<dbReference type="SMART" id="SM00567">
    <property type="entry name" value="EZ_HEAT"/>
    <property type="match status" value="8"/>
</dbReference>
<keyword evidence="4" id="KW-0456">Lyase</keyword>
<dbReference type="PANTHER" id="PTHR12697">
    <property type="entry name" value="PBS LYASE HEAT-LIKE PROTEIN"/>
    <property type="match status" value="1"/>
</dbReference>
<gene>
    <name evidence="6" type="ORF">IAR63_07275</name>
</gene>
<evidence type="ECO:0000313" key="7">
    <source>
        <dbReference type="Proteomes" id="UP000516013"/>
    </source>
</evidence>
<keyword evidence="7" id="KW-1185">Reference proteome</keyword>
<dbReference type="Pfam" id="PF03130">
    <property type="entry name" value="HEAT_PBS"/>
    <property type="match status" value="1"/>
</dbReference>
<dbReference type="AlphaFoldDB" id="A0A7H0F413"/>
<comment type="similarity">
    <text evidence="1">Belongs to the CpcE/RpcE/PecE family.</text>
</comment>
<protein>
    <submittedName>
        <fullName evidence="6">HEAT repeat domain-containing protein</fullName>
    </submittedName>
</protein>
<evidence type="ECO:0000256" key="5">
    <source>
        <dbReference type="ARBA" id="ARBA00045876"/>
    </source>
</evidence>
<dbReference type="EMBL" id="CP060822">
    <property type="protein sequence ID" value="QNP30779.1"/>
    <property type="molecule type" value="Genomic_DNA"/>
</dbReference>
<accession>A0A7H0F413</accession>
<evidence type="ECO:0000256" key="2">
    <source>
        <dbReference type="ARBA" id="ARBA00022549"/>
    </source>
</evidence>
<dbReference type="Proteomes" id="UP000516013">
    <property type="component" value="Chromosome"/>
</dbReference>
<dbReference type="KEGG" id="ccur:IAR63_07275"/>
<dbReference type="Pfam" id="PF13646">
    <property type="entry name" value="HEAT_2"/>
    <property type="match status" value="2"/>
</dbReference>
<sequence>MSITGNPELEEWIELLQSPDLSDRLVAIKTLQHLGDEQVIDVILAALNDESAAVQKIAIASVWELANPKVVPHLIPHLGSTDEEIRTLTLSALGELVSQDSQLLLLDALQVNNVPNDIHSVFIQRNILILLRKIHDAQCLPYLLPFLESEHAELREAAITTLRYLNQVKTSPNAIGLLKDPIDFVRREAALTLGYLTDSQVIPSLIKALKEDPDWQVRRNVTKALAIHGNDGAIPALIEAIADEHWQVRRFAAQALQKIFQTVKTEIAIPALIRALADEYADVRKDVVIALATLGSPLAIAPLKQMLDDPDREVSIQAKGAMEKITIHEEIKEIHDY</sequence>
<name>A0A7H0F413_9CYAN</name>
<evidence type="ECO:0000313" key="6">
    <source>
        <dbReference type="EMBL" id="QNP30779.1"/>
    </source>
</evidence>
<dbReference type="SUPFAM" id="SSF48371">
    <property type="entry name" value="ARM repeat"/>
    <property type="match status" value="1"/>
</dbReference>
<dbReference type="PANTHER" id="PTHR12697:SF5">
    <property type="entry name" value="DEOXYHYPUSINE HYDROXYLASE"/>
    <property type="match status" value="1"/>
</dbReference>
<dbReference type="Gene3D" id="1.25.10.10">
    <property type="entry name" value="Leucine-rich Repeat Variant"/>
    <property type="match status" value="2"/>
</dbReference>
<dbReference type="InterPro" id="IPR016024">
    <property type="entry name" value="ARM-type_fold"/>
</dbReference>
<proteinExistence type="inferred from homology"/>
<reference evidence="6 7" key="1">
    <citation type="submission" date="2020-08" db="EMBL/GenBank/DDBJ databases">
        <title>Complete genome sequence of Raphidiopsis curvispora isolated from drinking water reservoir in South Korea.</title>
        <authorList>
            <person name="Jeong J."/>
        </authorList>
    </citation>
    <scope>NUCLEOTIDE SEQUENCE [LARGE SCALE GENOMIC DNA]</scope>
    <source>
        <strain evidence="6 7">GIHE-G1</strain>
    </source>
</reference>